<dbReference type="InterPro" id="IPR025329">
    <property type="entry name" value="DUF4235"/>
</dbReference>
<keyword evidence="3" id="KW-1185">Reference proteome</keyword>
<dbReference type="AlphaFoldDB" id="A0A6N4VHG6"/>
<dbReference type="Pfam" id="PF14019">
    <property type="entry name" value="DUF4235"/>
    <property type="match status" value="1"/>
</dbReference>
<name>A0A6N4VHG6_9MYCO</name>
<evidence type="ECO:0000256" key="1">
    <source>
        <dbReference type="SAM" id="Phobius"/>
    </source>
</evidence>
<feature type="transmembrane region" description="Helical" evidence="1">
    <location>
        <begin position="80"/>
        <end position="99"/>
    </location>
</feature>
<evidence type="ECO:0008006" key="4">
    <source>
        <dbReference type="Google" id="ProtNLM"/>
    </source>
</evidence>
<dbReference type="EMBL" id="AP022570">
    <property type="protein sequence ID" value="BBX53869.1"/>
    <property type="molecule type" value="Genomic_DNA"/>
</dbReference>
<evidence type="ECO:0000313" key="2">
    <source>
        <dbReference type="EMBL" id="BBX53869.1"/>
    </source>
</evidence>
<proteinExistence type="predicted"/>
<protein>
    <recommendedName>
        <fullName evidence="4">DUF4235 domain-containing protein</fullName>
    </recommendedName>
</protein>
<organism evidence="2 3">
    <name type="scientific">Mycolicibacterium poriferae</name>
    <dbReference type="NCBI Taxonomy" id="39694"/>
    <lineage>
        <taxon>Bacteria</taxon>
        <taxon>Bacillati</taxon>
        <taxon>Actinomycetota</taxon>
        <taxon>Actinomycetes</taxon>
        <taxon>Mycobacteriales</taxon>
        <taxon>Mycobacteriaceae</taxon>
        <taxon>Mycolicibacterium</taxon>
    </lineage>
</organism>
<accession>A0A6N4VHG6</accession>
<gene>
    <name evidence="2" type="ORF">MPOR_48950</name>
</gene>
<feature type="transmembrane region" description="Helical" evidence="1">
    <location>
        <begin position="36"/>
        <end position="60"/>
    </location>
</feature>
<keyword evidence="1" id="KW-1133">Transmembrane helix</keyword>
<sequence length="117" mass="12620">MMTARFDRQGARVCAESPDEITQLWEPAMSKLSRKLYIPLSTAASIGGGLLAGKIFSTVWQQIDDNDPPDPQDLEQPMTSALVAAALQGVVWGVVRAVVQRAGAHSYQAITAERPPT</sequence>
<reference evidence="2 3" key="1">
    <citation type="journal article" date="2019" name="Emerg. Microbes Infect.">
        <title>Comprehensive subspecies identification of 175 nontuberculous mycobacteria species based on 7547 genomic profiles.</title>
        <authorList>
            <person name="Matsumoto Y."/>
            <person name="Kinjo T."/>
            <person name="Motooka D."/>
            <person name="Nabeya D."/>
            <person name="Jung N."/>
            <person name="Uechi K."/>
            <person name="Horii T."/>
            <person name="Iida T."/>
            <person name="Fujita J."/>
            <person name="Nakamura S."/>
        </authorList>
    </citation>
    <scope>NUCLEOTIDE SEQUENCE [LARGE SCALE GENOMIC DNA]</scope>
    <source>
        <strain evidence="2 3">JCM 12603</strain>
    </source>
</reference>
<dbReference type="Proteomes" id="UP000466785">
    <property type="component" value="Chromosome"/>
</dbReference>
<dbReference type="KEGG" id="mpof:MPOR_48950"/>
<keyword evidence="1" id="KW-0472">Membrane</keyword>
<keyword evidence="1" id="KW-0812">Transmembrane</keyword>
<evidence type="ECO:0000313" key="3">
    <source>
        <dbReference type="Proteomes" id="UP000466785"/>
    </source>
</evidence>